<keyword evidence="5" id="KW-0808">Transferase</keyword>
<evidence type="ECO:0000256" key="2">
    <source>
        <dbReference type="ARBA" id="ARBA00012513"/>
    </source>
</evidence>
<evidence type="ECO:0000256" key="7">
    <source>
        <dbReference type="ARBA" id="ARBA00022741"/>
    </source>
</evidence>
<evidence type="ECO:0000256" key="5">
    <source>
        <dbReference type="ARBA" id="ARBA00022679"/>
    </source>
</evidence>
<evidence type="ECO:0000256" key="11">
    <source>
        <dbReference type="ARBA" id="ARBA00023136"/>
    </source>
</evidence>
<evidence type="ECO:0000256" key="10">
    <source>
        <dbReference type="ARBA" id="ARBA00022989"/>
    </source>
</evidence>
<proteinExistence type="predicted"/>
<dbReference type="PROSITE" id="PS50011">
    <property type="entry name" value="PROTEIN_KINASE_DOM"/>
    <property type="match status" value="1"/>
</dbReference>
<evidence type="ECO:0000256" key="13">
    <source>
        <dbReference type="ARBA" id="ARBA00048679"/>
    </source>
</evidence>
<evidence type="ECO:0000256" key="6">
    <source>
        <dbReference type="ARBA" id="ARBA00022692"/>
    </source>
</evidence>
<gene>
    <name evidence="16" type="ORF">D5086_0000284730</name>
</gene>
<reference evidence="16" key="1">
    <citation type="submission" date="2018-10" db="EMBL/GenBank/DDBJ databases">
        <title>Population genomic analysis revealed the cold adaptation of white poplar.</title>
        <authorList>
            <person name="Liu Y.-J."/>
        </authorList>
    </citation>
    <scope>NUCLEOTIDE SEQUENCE [LARGE SCALE GENOMIC DNA]</scope>
    <source>
        <strain evidence="16">PAL-ZL1</strain>
    </source>
</reference>
<sequence>MLKSIFSVFLGSFVNDGRDTTISLDFKWGFFKISWYFLNFLRDFCPLAEIRKERGKKQLTWRIFSLKELHSATNNFNYDNKLGEGGFGSVYWGQLWDGSQIAVKRLKVWSNKGDMEFSVEVEILARVRHKNLLSLRGYCAEGQERLIVFDYMPNLSLLSHLHGQHSAECLLDWKRRMNIAIGSAAGITKFSELADPKLKGKYDEEELKRVVFVSLVCAHTQPERRPTMLDVVELLKGESKEKLSELENDEMFKAPQAADFDGEEISISENSSDFISEEKDVNREVKEIVQENTHNS</sequence>
<protein>
    <recommendedName>
        <fullName evidence="2">non-specific serine/threonine protein kinase</fullName>
        <ecNumber evidence="2">2.7.11.1</ecNumber>
    </recommendedName>
</protein>
<dbReference type="SUPFAM" id="SSF56112">
    <property type="entry name" value="Protein kinase-like (PK-like)"/>
    <property type="match status" value="1"/>
</dbReference>
<dbReference type="InterPro" id="IPR017441">
    <property type="entry name" value="Protein_kinase_ATP_BS"/>
</dbReference>
<dbReference type="InterPro" id="IPR000719">
    <property type="entry name" value="Prot_kinase_dom"/>
</dbReference>
<keyword evidence="6" id="KW-0812">Transmembrane</keyword>
<dbReference type="AlphaFoldDB" id="A0A4U5MZG5"/>
<comment type="caution">
    <text evidence="16">The sequence shown here is derived from an EMBL/GenBank/DDBJ whole genome shotgun (WGS) entry which is preliminary data.</text>
</comment>
<comment type="catalytic activity">
    <reaction evidence="12">
        <text>L-threonyl-[protein] + ATP = O-phospho-L-threonyl-[protein] + ADP + H(+)</text>
        <dbReference type="Rhea" id="RHEA:46608"/>
        <dbReference type="Rhea" id="RHEA-COMP:11060"/>
        <dbReference type="Rhea" id="RHEA-COMP:11605"/>
        <dbReference type="ChEBI" id="CHEBI:15378"/>
        <dbReference type="ChEBI" id="CHEBI:30013"/>
        <dbReference type="ChEBI" id="CHEBI:30616"/>
        <dbReference type="ChEBI" id="CHEBI:61977"/>
        <dbReference type="ChEBI" id="CHEBI:456216"/>
        <dbReference type="EC" id="2.7.11.1"/>
    </reaction>
</comment>
<keyword evidence="7 14" id="KW-0547">Nucleotide-binding</keyword>
<keyword evidence="8 16" id="KW-0418">Kinase</keyword>
<evidence type="ECO:0000256" key="4">
    <source>
        <dbReference type="ARBA" id="ARBA00022527"/>
    </source>
</evidence>
<feature type="binding site" evidence="14">
    <location>
        <position position="104"/>
    </location>
    <ligand>
        <name>ATP</name>
        <dbReference type="ChEBI" id="CHEBI:30616"/>
    </ligand>
</feature>
<dbReference type="PANTHER" id="PTHR47982">
    <property type="entry name" value="PROLINE-RICH RECEPTOR-LIKE PROTEIN KINASE PERK4"/>
    <property type="match status" value="1"/>
</dbReference>
<dbReference type="InterPro" id="IPR047117">
    <property type="entry name" value="PERK1-13-like"/>
</dbReference>
<evidence type="ECO:0000256" key="12">
    <source>
        <dbReference type="ARBA" id="ARBA00047899"/>
    </source>
</evidence>
<dbReference type="EMBL" id="RCHU01001123">
    <property type="protein sequence ID" value="TKR75539.1"/>
    <property type="molecule type" value="Genomic_DNA"/>
</dbReference>
<comment type="subcellular location">
    <subcellularLocation>
        <location evidence="1">Cell membrane</location>
        <topology evidence="1">Single-pass membrane protein</topology>
    </subcellularLocation>
</comment>
<keyword evidence="4" id="KW-0723">Serine/threonine-protein kinase</keyword>
<dbReference type="FunFam" id="3.30.200.20:FF:000305">
    <property type="entry name" value="PTI1-like tyrosine-protein kinase At3g15890"/>
    <property type="match status" value="1"/>
</dbReference>
<dbReference type="GO" id="GO:0005524">
    <property type="term" value="F:ATP binding"/>
    <property type="evidence" value="ECO:0007669"/>
    <property type="project" value="UniProtKB-UniRule"/>
</dbReference>
<keyword evidence="3" id="KW-1003">Cell membrane</keyword>
<feature type="domain" description="Protein kinase" evidence="15">
    <location>
        <begin position="76"/>
        <end position="296"/>
    </location>
</feature>
<evidence type="ECO:0000256" key="3">
    <source>
        <dbReference type="ARBA" id="ARBA00022475"/>
    </source>
</evidence>
<evidence type="ECO:0000256" key="8">
    <source>
        <dbReference type="ARBA" id="ARBA00022777"/>
    </source>
</evidence>
<dbReference type="InterPro" id="IPR011009">
    <property type="entry name" value="Kinase-like_dom_sf"/>
</dbReference>
<keyword evidence="10" id="KW-1133">Transmembrane helix</keyword>
<dbReference type="GO" id="GO:0004674">
    <property type="term" value="F:protein serine/threonine kinase activity"/>
    <property type="evidence" value="ECO:0007669"/>
    <property type="project" value="UniProtKB-KW"/>
</dbReference>
<evidence type="ECO:0000313" key="16">
    <source>
        <dbReference type="EMBL" id="TKR75539.1"/>
    </source>
</evidence>
<evidence type="ECO:0000256" key="9">
    <source>
        <dbReference type="ARBA" id="ARBA00022840"/>
    </source>
</evidence>
<evidence type="ECO:0000259" key="15">
    <source>
        <dbReference type="PROSITE" id="PS50011"/>
    </source>
</evidence>
<name>A0A4U5MZG5_POPAL</name>
<dbReference type="Pfam" id="PF07714">
    <property type="entry name" value="PK_Tyr_Ser-Thr"/>
    <property type="match status" value="1"/>
</dbReference>
<dbReference type="PROSITE" id="PS00107">
    <property type="entry name" value="PROTEIN_KINASE_ATP"/>
    <property type="match status" value="1"/>
</dbReference>
<keyword evidence="11" id="KW-0472">Membrane</keyword>
<evidence type="ECO:0000256" key="14">
    <source>
        <dbReference type="PROSITE-ProRule" id="PRU10141"/>
    </source>
</evidence>
<organism evidence="16">
    <name type="scientific">Populus alba</name>
    <name type="common">White poplar</name>
    <dbReference type="NCBI Taxonomy" id="43335"/>
    <lineage>
        <taxon>Eukaryota</taxon>
        <taxon>Viridiplantae</taxon>
        <taxon>Streptophyta</taxon>
        <taxon>Embryophyta</taxon>
        <taxon>Tracheophyta</taxon>
        <taxon>Spermatophyta</taxon>
        <taxon>Magnoliopsida</taxon>
        <taxon>eudicotyledons</taxon>
        <taxon>Gunneridae</taxon>
        <taxon>Pentapetalae</taxon>
        <taxon>rosids</taxon>
        <taxon>fabids</taxon>
        <taxon>Malpighiales</taxon>
        <taxon>Salicaceae</taxon>
        <taxon>Saliceae</taxon>
        <taxon>Populus</taxon>
    </lineage>
</organism>
<dbReference type="InterPro" id="IPR001245">
    <property type="entry name" value="Ser-Thr/Tyr_kinase_cat_dom"/>
</dbReference>
<dbReference type="EC" id="2.7.11.1" evidence="2"/>
<accession>A0A4U5MZG5</accession>
<keyword evidence="9 14" id="KW-0067">ATP-binding</keyword>
<dbReference type="Gene3D" id="1.10.510.10">
    <property type="entry name" value="Transferase(Phosphotransferase) domain 1"/>
    <property type="match status" value="2"/>
</dbReference>
<evidence type="ECO:0000256" key="1">
    <source>
        <dbReference type="ARBA" id="ARBA00004162"/>
    </source>
</evidence>
<dbReference type="PANTHER" id="PTHR47982:SF38">
    <property type="entry name" value="PROTEIN KINASE DOMAIN-CONTAINING PROTEIN"/>
    <property type="match status" value="1"/>
</dbReference>
<comment type="catalytic activity">
    <reaction evidence="13">
        <text>L-seryl-[protein] + ATP = O-phospho-L-seryl-[protein] + ADP + H(+)</text>
        <dbReference type="Rhea" id="RHEA:17989"/>
        <dbReference type="Rhea" id="RHEA-COMP:9863"/>
        <dbReference type="Rhea" id="RHEA-COMP:11604"/>
        <dbReference type="ChEBI" id="CHEBI:15378"/>
        <dbReference type="ChEBI" id="CHEBI:29999"/>
        <dbReference type="ChEBI" id="CHEBI:30616"/>
        <dbReference type="ChEBI" id="CHEBI:83421"/>
        <dbReference type="ChEBI" id="CHEBI:456216"/>
        <dbReference type="EC" id="2.7.11.1"/>
    </reaction>
</comment>
<dbReference type="GO" id="GO:0005886">
    <property type="term" value="C:plasma membrane"/>
    <property type="evidence" value="ECO:0007669"/>
    <property type="project" value="UniProtKB-SubCell"/>
</dbReference>